<dbReference type="KEGG" id="salj:SMD11_6163"/>
<protein>
    <submittedName>
        <fullName evidence="1">Uncharacterized protein</fullName>
    </submittedName>
</protein>
<name>A0A1Z2LBP9_9ACTN</name>
<dbReference type="Proteomes" id="UP000195755">
    <property type="component" value="Chromosome"/>
</dbReference>
<dbReference type="AlphaFoldDB" id="A0A1Z2LBP9"/>
<organism evidence="1 2">
    <name type="scientific">Streptomyces albireticuli</name>
    <dbReference type="NCBI Taxonomy" id="1940"/>
    <lineage>
        <taxon>Bacteria</taxon>
        <taxon>Bacillati</taxon>
        <taxon>Actinomycetota</taxon>
        <taxon>Actinomycetes</taxon>
        <taxon>Kitasatosporales</taxon>
        <taxon>Streptomycetaceae</taxon>
        <taxon>Streptomyces</taxon>
    </lineage>
</organism>
<dbReference type="EMBL" id="CP021744">
    <property type="protein sequence ID" value="ARZ71739.1"/>
    <property type="molecule type" value="Genomic_DNA"/>
</dbReference>
<evidence type="ECO:0000313" key="2">
    <source>
        <dbReference type="Proteomes" id="UP000195755"/>
    </source>
</evidence>
<evidence type="ECO:0000313" key="1">
    <source>
        <dbReference type="EMBL" id="ARZ71739.1"/>
    </source>
</evidence>
<proteinExistence type="predicted"/>
<accession>A0A1Z2LBP9</accession>
<gene>
    <name evidence="1" type="ORF">SMD11_6163</name>
</gene>
<sequence length="70" mass="7130">MYDHASGPGGAAYMMPSFLVTDVRGTVTTATAAGAAVEHVPAPKSSPTCATWHGALARPFNGTPCVLLRS</sequence>
<reference evidence="1 2" key="1">
    <citation type="submission" date="2017-06" db="EMBL/GenBank/DDBJ databases">
        <title>Streptomyces albireticuli Genome sequencing and assembly.</title>
        <authorList>
            <person name="Wang Y."/>
            <person name="Du B."/>
            <person name="Ding Y."/>
            <person name="Liu H."/>
            <person name="Hou Q."/>
            <person name="Liu K."/>
            <person name="Yao L."/>
            <person name="Wang C."/>
        </authorList>
    </citation>
    <scope>NUCLEOTIDE SEQUENCE [LARGE SCALE GENOMIC DNA]</scope>
    <source>
        <strain evidence="1 2">MDJK11</strain>
    </source>
</reference>